<accession>A0A9W5T9Y2</accession>
<keyword evidence="2" id="KW-1185">Reference proteome</keyword>
<proteinExistence type="predicted"/>
<dbReference type="OrthoDB" id="360894at2759"/>
<dbReference type="EMBL" id="BLIY01000007">
    <property type="protein sequence ID" value="GFE53600.1"/>
    <property type="molecule type" value="Genomic_DNA"/>
</dbReference>
<dbReference type="SUPFAM" id="SSF50978">
    <property type="entry name" value="WD40 repeat-like"/>
    <property type="match status" value="1"/>
</dbReference>
<dbReference type="AlphaFoldDB" id="A0A9W5T9Y2"/>
<dbReference type="InterPro" id="IPR015943">
    <property type="entry name" value="WD40/YVTN_repeat-like_dom_sf"/>
</dbReference>
<comment type="caution">
    <text evidence="1">The sequence shown here is derived from an EMBL/GenBank/DDBJ whole genome shotgun (WGS) entry which is preliminary data.</text>
</comment>
<dbReference type="InterPro" id="IPR036322">
    <property type="entry name" value="WD40_repeat_dom_sf"/>
</dbReference>
<evidence type="ECO:0000313" key="2">
    <source>
        <dbReference type="Proteomes" id="UP001057455"/>
    </source>
</evidence>
<dbReference type="Proteomes" id="UP001057455">
    <property type="component" value="Unassembled WGS sequence"/>
</dbReference>
<evidence type="ECO:0000313" key="1">
    <source>
        <dbReference type="EMBL" id="GFE53600.1"/>
    </source>
</evidence>
<name>A0A9W5T9Y2_BABOV</name>
<organism evidence="1 2">
    <name type="scientific">Babesia ovis</name>
    <dbReference type="NCBI Taxonomy" id="5869"/>
    <lineage>
        <taxon>Eukaryota</taxon>
        <taxon>Sar</taxon>
        <taxon>Alveolata</taxon>
        <taxon>Apicomplexa</taxon>
        <taxon>Aconoidasida</taxon>
        <taxon>Piroplasmida</taxon>
        <taxon>Babesiidae</taxon>
        <taxon>Babesia</taxon>
    </lineage>
</organism>
<reference evidence="1" key="1">
    <citation type="submission" date="2019-12" db="EMBL/GenBank/DDBJ databases">
        <title>Genome sequence of Babesia ovis.</title>
        <authorList>
            <person name="Yamagishi J."/>
            <person name="Sevinc F."/>
            <person name="Xuan X."/>
        </authorList>
    </citation>
    <scope>NUCLEOTIDE SEQUENCE</scope>
    <source>
        <strain evidence="1">Selcuk</strain>
    </source>
</reference>
<sequence length="405" mass="44677">MHRDIRSLCDISSIAVDDRFVFLGILGADSSTAIFDQQTLEFIGLFKYMCGSITKLLSLREFNKLVCLTSAGYLYIWDTSEETIARLKRITHDPLTLDGFVHPDVRVNPVAAVTPASLDECVDVDHIPGTSLLVSLDSSGELTFVDIHTGVKKGSCRPIESGNGLLCIKVQTVVTTFRGKKGHFAAIGGTKGQVIVVFLPIQDDMVDVNDIYTLCEKTADCVDLVCVDFRRKLGPTSSITLVAGCSDGSLRCLVYKHTDDELVSHKSASYVHCRAARKGHINRILALCDDGNPYAVSLCTMQLSHDFYTPPVNSTKPLPADSSTFCTEIILQTLLPDQCDSFGILAQVREFVVDIAVGANSHSILYATSDEIFVIRRSTESKQWLKPQKMEWLTPENRKLMTKLM</sequence>
<protein>
    <submittedName>
        <fullName evidence="1">Di- and tripeptidase, putative</fullName>
    </submittedName>
</protein>
<dbReference type="Gene3D" id="2.130.10.10">
    <property type="entry name" value="YVTN repeat-like/Quinoprotein amine dehydrogenase"/>
    <property type="match status" value="1"/>
</dbReference>
<gene>
    <name evidence="1" type="ORF">BaOVIS_010040</name>
</gene>